<keyword evidence="8" id="KW-1185">Reference proteome</keyword>
<proteinExistence type="inferred from homology"/>
<comment type="caution">
    <text evidence="7">The sequence shown here is derived from an EMBL/GenBank/DDBJ whole genome shotgun (WGS) entry which is preliminary data.</text>
</comment>
<gene>
    <name evidence="7" type="ORF">E5161_19930</name>
</gene>
<accession>A0A4U0F6P0</accession>
<reference evidence="7 8" key="1">
    <citation type="submission" date="2019-04" db="EMBL/GenBank/DDBJ databases">
        <title>Cohnella sp. nov., isolated from soil.</title>
        <authorList>
            <person name="Kim W."/>
        </authorList>
    </citation>
    <scope>NUCLEOTIDE SEQUENCE [LARGE SCALE GENOMIC DNA]</scope>
    <source>
        <strain evidence="7 8">CAU 1483</strain>
    </source>
</reference>
<dbReference type="Gene3D" id="3.40.190.10">
    <property type="entry name" value="Periplasmic binding protein-like II"/>
    <property type="match status" value="2"/>
</dbReference>
<evidence type="ECO:0000313" key="7">
    <source>
        <dbReference type="EMBL" id="TJY38562.1"/>
    </source>
</evidence>
<evidence type="ECO:0000256" key="4">
    <source>
        <dbReference type="RuleBase" id="RU003744"/>
    </source>
</evidence>
<dbReference type="PROSITE" id="PS51257">
    <property type="entry name" value="PROKAR_LIPOPROTEIN"/>
    <property type="match status" value="1"/>
</dbReference>
<dbReference type="InterPro" id="IPR001638">
    <property type="entry name" value="Solute-binding_3/MltF_N"/>
</dbReference>
<feature type="domain" description="Solute-binding protein family 3/N-terminal" evidence="6">
    <location>
        <begin position="61"/>
        <end position="280"/>
    </location>
</feature>
<evidence type="ECO:0000256" key="2">
    <source>
        <dbReference type="ARBA" id="ARBA00010333"/>
    </source>
</evidence>
<dbReference type="GO" id="GO:0030313">
    <property type="term" value="C:cell envelope"/>
    <property type="evidence" value="ECO:0007669"/>
    <property type="project" value="UniProtKB-SubCell"/>
</dbReference>
<evidence type="ECO:0000256" key="1">
    <source>
        <dbReference type="ARBA" id="ARBA00004196"/>
    </source>
</evidence>
<sequence>MRKQFTVFALVLSFVLILSACGKRDNNVQGAASSPAASSSASASASASGQTLLDSIKASGKIRIGTEGTYAPFTFHDKDGKLTGFDVELAQEVAKRLGVQPEFIETKWDGMFAGLDAKRFDMVANEVSIRDDRKEKYDFSSPYIVSKAVLIVHQDNNDIKQLSDLKGKKAGQSLTSNLTDIAKSNGAKIVQTDGFNQAIELLLSKRIDATINDGLSFLDFKKQKPDAPIKVVAETADASQSAFLFNKGNQELVDAVNKALDEMKSDGTYLQISEKYFGADVSK</sequence>
<comment type="subcellular location">
    <subcellularLocation>
        <location evidence="1">Cell envelope</location>
    </subcellularLocation>
</comment>
<evidence type="ECO:0000256" key="3">
    <source>
        <dbReference type="ARBA" id="ARBA00022729"/>
    </source>
</evidence>
<dbReference type="CDD" id="cd13711">
    <property type="entry name" value="PBP2_Ngo0372_TcyA"/>
    <property type="match status" value="1"/>
</dbReference>
<feature type="chain" id="PRO_5038558590" evidence="5">
    <location>
        <begin position="21"/>
        <end position="283"/>
    </location>
</feature>
<dbReference type="SMART" id="SM00062">
    <property type="entry name" value="PBPb"/>
    <property type="match status" value="1"/>
</dbReference>
<evidence type="ECO:0000256" key="5">
    <source>
        <dbReference type="SAM" id="SignalP"/>
    </source>
</evidence>
<protein>
    <submittedName>
        <fullName evidence="7">Amino acid ABC transporter substrate-binding protein</fullName>
    </submittedName>
</protein>
<dbReference type="SUPFAM" id="SSF53850">
    <property type="entry name" value="Periplasmic binding protein-like II"/>
    <property type="match status" value="1"/>
</dbReference>
<dbReference type="AlphaFoldDB" id="A0A4U0F6P0"/>
<dbReference type="RefSeq" id="WP_136779637.1">
    <property type="nucleotide sequence ID" value="NZ_SUPK01000013.1"/>
</dbReference>
<feature type="signal peptide" evidence="5">
    <location>
        <begin position="1"/>
        <end position="20"/>
    </location>
</feature>
<evidence type="ECO:0000313" key="8">
    <source>
        <dbReference type="Proteomes" id="UP000309673"/>
    </source>
</evidence>
<dbReference type="Pfam" id="PF00497">
    <property type="entry name" value="SBP_bac_3"/>
    <property type="match status" value="1"/>
</dbReference>
<organism evidence="7 8">
    <name type="scientific">Cohnella pontilimi</name>
    <dbReference type="NCBI Taxonomy" id="2564100"/>
    <lineage>
        <taxon>Bacteria</taxon>
        <taxon>Bacillati</taxon>
        <taxon>Bacillota</taxon>
        <taxon>Bacilli</taxon>
        <taxon>Bacillales</taxon>
        <taxon>Paenibacillaceae</taxon>
        <taxon>Cohnella</taxon>
    </lineage>
</organism>
<dbReference type="Proteomes" id="UP000309673">
    <property type="component" value="Unassembled WGS sequence"/>
</dbReference>
<dbReference type="InterPro" id="IPR018313">
    <property type="entry name" value="SBP_3_CS"/>
</dbReference>
<name>A0A4U0F6P0_9BACL</name>
<dbReference type="PANTHER" id="PTHR35936:SF34">
    <property type="entry name" value="ABC TRANSPORTER EXTRACELLULAR-BINDING PROTEIN YCKB-RELATED"/>
    <property type="match status" value="1"/>
</dbReference>
<keyword evidence="3 5" id="KW-0732">Signal</keyword>
<dbReference type="EMBL" id="SUPK01000013">
    <property type="protein sequence ID" value="TJY38562.1"/>
    <property type="molecule type" value="Genomic_DNA"/>
</dbReference>
<dbReference type="OrthoDB" id="8613538at2"/>
<evidence type="ECO:0000259" key="6">
    <source>
        <dbReference type="SMART" id="SM00062"/>
    </source>
</evidence>
<dbReference type="PANTHER" id="PTHR35936">
    <property type="entry name" value="MEMBRANE-BOUND LYTIC MUREIN TRANSGLYCOSYLASE F"/>
    <property type="match status" value="1"/>
</dbReference>
<dbReference type="PROSITE" id="PS01039">
    <property type="entry name" value="SBP_BACTERIAL_3"/>
    <property type="match status" value="1"/>
</dbReference>
<comment type="similarity">
    <text evidence="2 4">Belongs to the bacterial solute-binding protein 3 family.</text>
</comment>